<dbReference type="PROSITE" id="PS50893">
    <property type="entry name" value="ABC_TRANSPORTER_2"/>
    <property type="match status" value="1"/>
</dbReference>
<dbReference type="GO" id="GO:0005886">
    <property type="term" value="C:plasma membrane"/>
    <property type="evidence" value="ECO:0007669"/>
    <property type="project" value="UniProtKB-SubCell"/>
</dbReference>
<dbReference type="FunFam" id="3.40.50.300:FF:000016">
    <property type="entry name" value="Oligopeptide ABC transporter ATP-binding component"/>
    <property type="match status" value="1"/>
</dbReference>
<dbReference type="InterPro" id="IPR027417">
    <property type="entry name" value="P-loop_NTPase"/>
</dbReference>
<dbReference type="InterPro" id="IPR003593">
    <property type="entry name" value="AAA+_ATPase"/>
</dbReference>
<evidence type="ECO:0000313" key="9">
    <source>
        <dbReference type="EMBL" id="KUP98138.1"/>
    </source>
</evidence>
<comment type="caution">
    <text evidence="9">The sequence shown here is derived from an EMBL/GenBank/DDBJ whole genome shotgun (WGS) entry which is preliminary data.</text>
</comment>
<dbReference type="PANTHER" id="PTHR43297">
    <property type="entry name" value="OLIGOPEPTIDE TRANSPORT ATP-BINDING PROTEIN APPD"/>
    <property type="match status" value="1"/>
</dbReference>
<dbReference type="PATRIC" id="fig|665004.4.peg.2271"/>
<evidence type="ECO:0000256" key="2">
    <source>
        <dbReference type="ARBA" id="ARBA00005417"/>
    </source>
</evidence>
<evidence type="ECO:0000256" key="7">
    <source>
        <dbReference type="ARBA" id="ARBA00023136"/>
    </source>
</evidence>
<dbReference type="Pfam" id="PF00005">
    <property type="entry name" value="ABC_tran"/>
    <property type="match status" value="1"/>
</dbReference>
<dbReference type="InterPro" id="IPR003439">
    <property type="entry name" value="ABC_transporter-like_ATP-bd"/>
</dbReference>
<dbReference type="InterPro" id="IPR017871">
    <property type="entry name" value="ABC_transporter-like_CS"/>
</dbReference>
<dbReference type="OrthoDB" id="9809030at2"/>
<gene>
    <name evidence="9" type="ORF">AC529_03080</name>
</gene>
<dbReference type="Pfam" id="PF08352">
    <property type="entry name" value="oligo_HPY"/>
    <property type="match status" value="1"/>
</dbReference>
<keyword evidence="3" id="KW-0813">Transport</keyword>
<dbReference type="SMART" id="SM00382">
    <property type="entry name" value="AAA"/>
    <property type="match status" value="1"/>
</dbReference>
<keyword evidence="4" id="KW-1003">Cell membrane</keyword>
<accession>A0A147KLL9</accession>
<dbReference type="NCBIfam" id="TIGR01727">
    <property type="entry name" value="oligo_HPY"/>
    <property type="match status" value="1"/>
</dbReference>
<sequence>MTVNSDRSDVVLDIERLRTRIETPRGVVHPVNDVSLQCRRGRTLAVVGESGSGKSMTFMSVLGLLPAGGTIESGTVRYQGREIDPTDKKAARQLRGKAIGIIFQDALAGLNPSFTVGQQIADVVRHHEGVSRAKAKEKAIETLGLVGIPNPRERADYYPHQLSGGMRQRVMIAMGVALRPQVLVADEPTTALDVTVQAQIMELLDGLRRELGMSLVIITHDLGVVARYAEEVAVMYGGRVVEHGEARQVLKNTVHPYTEALLRSSPRPDADVGELSPIPGQPPNLLAVPSGCSFHPRCHRANGRPECSRDIPLLRSLSPESQLTACHHAEEMALQKVSK</sequence>
<dbReference type="PROSITE" id="PS00211">
    <property type="entry name" value="ABC_TRANSPORTER_1"/>
    <property type="match status" value="1"/>
</dbReference>
<dbReference type="RefSeq" id="WP_068756081.1">
    <property type="nucleotide sequence ID" value="NZ_KQ950182.1"/>
</dbReference>
<comment type="subcellular location">
    <subcellularLocation>
        <location evidence="1">Cell membrane</location>
        <topology evidence="1">Peripheral membrane protein</topology>
    </subcellularLocation>
</comment>
<dbReference type="PANTHER" id="PTHR43297:SF2">
    <property type="entry name" value="DIPEPTIDE TRANSPORT ATP-BINDING PROTEIN DPPD"/>
    <property type="match status" value="1"/>
</dbReference>
<evidence type="ECO:0000313" key="10">
    <source>
        <dbReference type="Proteomes" id="UP000074382"/>
    </source>
</evidence>
<dbReference type="Proteomes" id="UP000074382">
    <property type="component" value="Unassembled WGS sequence"/>
</dbReference>
<keyword evidence="10" id="KW-1185">Reference proteome</keyword>
<keyword evidence="5" id="KW-0547">Nucleotide-binding</keyword>
<name>A0A147KLL9_THECS</name>
<evidence type="ECO:0000256" key="3">
    <source>
        <dbReference type="ARBA" id="ARBA00022448"/>
    </source>
</evidence>
<reference evidence="10" key="1">
    <citation type="journal article" date="2017" name="Acta Aliment.">
        <title>Plant polysaccharide degrading enzyme system of Thermpbifida cellulosilytica TB100 revealed by de novo genome project data.</title>
        <authorList>
            <person name="Toth A."/>
            <person name="Baka E."/>
            <person name="Luzics S."/>
            <person name="Bata-Vidacs I."/>
            <person name="Nagy I."/>
            <person name="Balint B."/>
            <person name="Herceg R."/>
            <person name="Olasz F."/>
            <person name="Wilk T."/>
            <person name="Nagy T."/>
            <person name="Kriszt B."/>
            <person name="Nagy I."/>
            <person name="Kukolya J."/>
        </authorList>
    </citation>
    <scope>NUCLEOTIDE SEQUENCE [LARGE SCALE GENOMIC DNA]</scope>
    <source>
        <strain evidence="10">TB100</strain>
    </source>
</reference>
<comment type="similarity">
    <text evidence="2">Belongs to the ABC transporter superfamily.</text>
</comment>
<proteinExistence type="inferred from homology"/>
<dbReference type="SUPFAM" id="SSF52540">
    <property type="entry name" value="P-loop containing nucleoside triphosphate hydrolases"/>
    <property type="match status" value="1"/>
</dbReference>
<evidence type="ECO:0000256" key="5">
    <source>
        <dbReference type="ARBA" id="ARBA00022741"/>
    </source>
</evidence>
<evidence type="ECO:0000256" key="4">
    <source>
        <dbReference type="ARBA" id="ARBA00022475"/>
    </source>
</evidence>
<protein>
    <recommendedName>
        <fullName evidence="8">ABC transporter domain-containing protein</fullName>
    </recommendedName>
</protein>
<evidence type="ECO:0000256" key="1">
    <source>
        <dbReference type="ARBA" id="ARBA00004202"/>
    </source>
</evidence>
<keyword evidence="6" id="KW-0067">ATP-binding</keyword>
<feature type="domain" description="ABC transporter" evidence="8">
    <location>
        <begin position="12"/>
        <end position="262"/>
    </location>
</feature>
<evidence type="ECO:0000259" key="8">
    <source>
        <dbReference type="PROSITE" id="PS50893"/>
    </source>
</evidence>
<keyword evidence="7" id="KW-0472">Membrane</keyword>
<dbReference type="GO" id="GO:0016887">
    <property type="term" value="F:ATP hydrolysis activity"/>
    <property type="evidence" value="ECO:0007669"/>
    <property type="project" value="InterPro"/>
</dbReference>
<dbReference type="InterPro" id="IPR050388">
    <property type="entry name" value="ABC_Ni/Peptide_Import"/>
</dbReference>
<dbReference type="STRING" id="665004.AC529_03080"/>
<dbReference type="GO" id="GO:0005524">
    <property type="term" value="F:ATP binding"/>
    <property type="evidence" value="ECO:0007669"/>
    <property type="project" value="UniProtKB-KW"/>
</dbReference>
<dbReference type="EMBL" id="LGEM01000015">
    <property type="protein sequence ID" value="KUP98138.1"/>
    <property type="molecule type" value="Genomic_DNA"/>
</dbReference>
<dbReference type="InterPro" id="IPR013563">
    <property type="entry name" value="Oligopep_ABC_C"/>
</dbReference>
<dbReference type="CDD" id="cd03257">
    <property type="entry name" value="ABC_NikE_OppD_transporters"/>
    <property type="match status" value="1"/>
</dbReference>
<dbReference type="AlphaFoldDB" id="A0A147KLL9"/>
<organism evidence="9 10">
    <name type="scientific">Thermobifida cellulosilytica TB100</name>
    <dbReference type="NCBI Taxonomy" id="665004"/>
    <lineage>
        <taxon>Bacteria</taxon>
        <taxon>Bacillati</taxon>
        <taxon>Actinomycetota</taxon>
        <taxon>Actinomycetes</taxon>
        <taxon>Streptosporangiales</taxon>
        <taxon>Nocardiopsidaceae</taxon>
        <taxon>Thermobifida</taxon>
    </lineage>
</organism>
<evidence type="ECO:0000256" key="6">
    <source>
        <dbReference type="ARBA" id="ARBA00022840"/>
    </source>
</evidence>
<dbReference type="Gene3D" id="3.40.50.300">
    <property type="entry name" value="P-loop containing nucleotide triphosphate hydrolases"/>
    <property type="match status" value="1"/>
</dbReference>
<dbReference type="GO" id="GO:0015833">
    <property type="term" value="P:peptide transport"/>
    <property type="evidence" value="ECO:0007669"/>
    <property type="project" value="InterPro"/>
</dbReference>